<feature type="region of interest" description="Disordered" evidence="1">
    <location>
        <begin position="81"/>
        <end position="111"/>
    </location>
</feature>
<keyword evidence="2" id="KW-0472">Membrane</keyword>
<dbReference type="AlphaFoldDB" id="A0A7S4ENC0"/>
<dbReference type="PANTHER" id="PTHR32026">
    <property type="entry name" value="METHYLTRANSFERASE-LIKE PROTEIN 24"/>
    <property type="match status" value="1"/>
</dbReference>
<feature type="compositionally biased region" description="Low complexity" evidence="1">
    <location>
        <begin position="81"/>
        <end position="97"/>
    </location>
</feature>
<evidence type="ECO:0000256" key="1">
    <source>
        <dbReference type="SAM" id="MobiDB-lite"/>
    </source>
</evidence>
<keyword evidence="2" id="KW-0812">Transmembrane</keyword>
<organism evidence="3">
    <name type="scientific">Pseudo-nitzschia australis</name>
    <dbReference type="NCBI Taxonomy" id="44445"/>
    <lineage>
        <taxon>Eukaryota</taxon>
        <taxon>Sar</taxon>
        <taxon>Stramenopiles</taxon>
        <taxon>Ochrophyta</taxon>
        <taxon>Bacillariophyta</taxon>
        <taxon>Bacillariophyceae</taxon>
        <taxon>Bacillariophycidae</taxon>
        <taxon>Bacillariales</taxon>
        <taxon>Bacillariaceae</taxon>
        <taxon>Pseudo-nitzschia</taxon>
    </lineage>
</organism>
<protein>
    <recommendedName>
        <fullName evidence="4">Methyltransferase domain-containing protein</fullName>
    </recommendedName>
</protein>
<evidence type="ECO:0000313" key="3">
    <source>
        <dbReference type="EMBL" id="CAE0724809.1"/>
    </source>
</evidence>
<reference evidence="3" key="1">
    <citation type="submission" date="2021-01" db="EMBL/GenBank/DDBJ databases">
        <authorList>
            <person name="Corre E."/>
            <person name="Pelletier E."/>
            <person name="Niang G."/>
            <person name="Scheremetjew M."/>
            <person name="Finn R."/>
            <person name="Kale V."/>
            <person name="Holt S."/>
            <person name="Cochrane G."/>
            <person name="Meng A."/>
            <person name="Brown T."/>
            <person name="Cohen L."/>
        </authorList>
    </citation>
    <scope>NUCLEOTIDE SEQUENCE</scope>
    <source>
        <strain evidence="3">10249 10 AB</strain>
    </source>
</reference>
<feature type="transmembrane region" description="Helical" evidence="2">
    <location>
        <begin position="21"/>
        <end position="40"/>
    </location>
</feature>
<keyword evidence="2" id="KW-1133">Transmembrane helix</keyword>
<dbReference type="InterPro" id="IPR026913">
    <property type="entry name" value="METTL24"/>
</dbReference>
<accession>A0A7S4ENC0</accession>
<proteinExistence type="predicted"/>
<evidence type="ECO:0000256" key="2">
    <source>
        <dbReference type="SAM" id="Phobius"/>
    </source>
</evidence>
<dbReference type="PANTHER" id="PTHR32026:SF10">
    <property type="entry name" value="METHYLTRANSFERASE-LIKE PROTEIN 24-RELATED"/>
    <property type="match status" value="1"/>
</dbReference>
<evidence type="ECO:0008006" key="4">
    <source>
        <dbReference type="Google" id="ProtNLM"/>
    </source>
</evidence>
<dbReference type="EMBL" id="HBIX01025600">
    <property type="protein sequence ID" value="CAE0724809.1"/>
    <property type="molecule type" value="Transcribed_RNA"/>
</dbReference>
<name>A0A7S4ENC0_9STRA</name>
<gene>
    <name evidence="3" type="ORF">PAUS00366_LOCUS17566</name>
</gene>
<sequence length="393" mass="43477">MKSRGTTKSLGQPRKEKSSPATYALGCVLAMLLCAAFLGYGNEEYTTLRAGLESSAIQFATSASTAASTAASMATSASASTSSIGSVSSSSSSSSSSVQPPPQSPTKSHMLSLEPSKISLHADWKLWEEMNPVEQDEAIETVGSRYMAKYGKMIRPDPRKREKLKLGECELVEFSSGHALCGPKPPDGCTFFSFGINDDPSFDVKLADLWNCRGFAGDPTVPHPSKLHPLVTFHNVGASMLVANEERLADKGGAEEWWSTSMTKLRYWLGLEHVTIIKMDCEGCEFALARDILREDPTFLHHVDQISIETHVSKSWMTTREHFYYFALHFALLEEAGFRLEWSEIFGCSKRHEVTGCVPELAKYGFPCGYDPWPGHPKVVLGYSCHDFLWKRY</sequence>